<dbReference type="AlphaFoldDB" id="A0AAU7WB33"/>
<accession>A0AAU7WB33</accession>
<dbReference type="EMBL" id="CP158374">
    <property type="protein sequence ID" value="XBX83528.1"/>
    <property type="molecule type" value="Genomic_DNA"/>
</dbReference>
<dbReference type="Pfam" id="PF08020">
    <property type="entry name" value="DUF1706"/>
    <property type="match status" value="1"/>
</dbReference>
<sequence length="178" mass="19380">MSTPTTRAALEAAAVRGFRELDTRIESIPEPARSAPFAPRAEPSASAPPRDRDLQDVVNHLHAWHLLLLGWLDADAAGTTVAYPAEGFTWDALEVLNLELRDRHRIDSRRAASALAKARDRLRASHVDVLTRLEALSDADLFEPGGRAWLGGPLAEPVHECLGGHYAWAVDAIEAARA</sequence>
<evidence type="ECO:0000313" key="2">
    <source>
        <dbReference type="EMBL" id="XBX83528.1"/>
    </source>
</evidence>
<feature type="region of interest" description="Disordered" evidence="1">
    <location>
        <begin position="29"/>
        <end position="52"/>
    </location>
</feature>
<dbReference type="Gene3D" id="1.20.120.450">
    <property type="entry name" value="dinb family like domain"/>
    <property type="match status" value="1"/>
</dbReference>
<name>A0AAU7WB33_9MICO</name>
<dbReference type="RefSeq" id="WP_350349530.1">
    <property type="nucleotide sequence ID" value="NZ_CP158374.1"/>
</dbReference>
<reference evidence="2" key="1">
    <citation type="submission" date="2024-05" db="EMBL/GenBank/DDBJ databases">
        <authorList>
            <person name="Yu L."/>
        </authorList>
    </citation>
    <scope>NUCLEOTIDE SEQUENCE</scope>
    <source>
        <strain evidence="2">G08B096</strain>
    </source>
</reference>
<dbReference type="InterPro" id="IPR012550">
    <property type="entry name" value="DUF1706"/>
</dbReference>
<dbReference type="PANTHER" id="PTHR40658">
    <property type="match status" value="1"/>
</dbReference>
<organism evidence="2">
    <name type="scientific">Agromyces sp. G08B096</name>
    <dbReference type="NCBI Taxonomy" id="3156399"/>
    <lineage>
        <taxon>Bacteria</taxon>
        <taxon>Bacillati</taxon>
        <taxon>Actinomycetota</taxon>
        <taxon>Actinomycetes</taxon>
        <taxon>Micrococcales</taxon>
        <taxon>Microbacteriaceae</taxon>
        <taxon>Agromyces</taxon>
    </lineage>
</organism>
<protein>
    <submittedName>
        <fullName evidence="2">ClbS/DfsB family four-helix bundle protein</fullName>
    </submittedName>
</protein>
<proteinExistence type="predicted"/>
<evidence type="ECO:0000256" key="1">
    <source>
        <dbReference type="SAM" id="MobiDB-lite"/>
    </source>
</evidence>
<gene>
    <name evidence="2" type="ORF">ABIQ69_06345</name>
</gene>
<dbReference type="InterPro" id="IPR034660">
    <property type="entry name" value="DinB/YfiT-like"/>
</dbReference>
<feature type="compositionally biased region" description="Low complexity" evidence="1">
    <location>
        <begin position="29"/>
        <end position="48"/>
    </location>
</feature>
<dbReference type="PANTHER" id="PTHR40658:SF4">
    <property type="entry name" value="HYPOTHETICAL CYTOSOLIC PROTEIN"/>
    <property type="match status" value="1"/>
</dbReference>